<dbReference type="SMART" id="SM00422">
    <property type="entry name" value="HTH_MERR"/>
    <property type="match status" value="2"/>
</dbReference>
<dbReference type="InterPro" id="IPR047057">
    <property type="entry name" value="MerR_fam"/>
</dbReference>
<sequence length="239" mass="25757">MNPQRDANHRRPADLAAAHGISAQTVRNYEQAGMIPPAGRTPNGYRVYTAVHAAALDAFVALIPGFGHTTAGEIMRAVNRGDRDSAFPLIDGAHAQLQADRATLDAVEPAIRDLVPPPDPDGPDRPVPIGAVAHRLGLTPATLRKWERAGILRPHRDRGTHHRVYRSTDLRDADLAHLLRRGGYPLAHIATVLDQTRRAGGAGALAASLADWRNRLSARARAMLTGAAHLDAYLRVLDA</sequence>
<organism evidence="3 4">
    <name type="scientific">Virgisporangium ochraceum</name>
    <dbReference type="NCBI Taxonomy" id="65505"/>
    <lineage>
        <taxon>Bacteria</taxon>
        <taxon>Bacillati</taxon>
        <taxon>Actinomycetota</taxon>
        <taxon>Actinomycetes</taxon>
        <taxon>Micromonosporales</taxon>
        <taxon>Micromonosporaceae</taxon>
        <taxon>Virgisporangium</taxon>
    </lineage>
</organism>
<dbReference type="EMBL" id="BOPH01000036">
    <property type="protein sequence ID" value="GIJ68108.1"/>
    <property type="molecule type" value="Genomic_DNA"/>
</dbReference>
<reference evidence="3" key="1">
    <citation type="submission" date="2021-01" db="EMBL/GenBank/DDBJ databases">
        <title>Whole genome shotgun sequence of Virgisporangium ochraceum NBRC 16418.</title>
        <authorList>
            <person name="Komaki H."/>
            <person name="Tamura T."/>
        </authorList>
    </citation>
    <scope>NUCLEOTIDE SEQUENCE</scope>
    <source>
        <strain evidence="3">NBRC 16418</strain>
    </source>
</reference>
<comment type="caution">
    <text evidence="3">The sequence shown here is derived from an EMBL/GenBank/DDBJ whole genome shotgun (WGS) entry which is preliminary data.</text>
</comment>
<keyword evidence="4" id="KW-1185">Reference proteome</keyword>
<dbReference type="SUPFAM" id="SSF46955">
    <property type="entry name" value="Putative DNA-binding domain"/>
    <property type="match status" value="2"/>
</dbReference>
<dbReference type="GO" id="GO:0003700">
    <property type="term" value="F:DNA-binding transcription factor activity"/>
    <property type="evidence" value="ECO:0007669"/>
    <property type="project" value="InterPro"/>
</dbReference>
<dbReference type="InterPro" id="IPR009061">
    <property type="entry name" value="DNA-bd_dom_put_sf"/>
</dbReference>
<protein>
    <submittedName>
        <fullName evidence="3">MerR family transcriptional regulator</fullName>
    </submittedName>
</protein>
<dbReference type="Proteomes" id="UP000635606">
    <property type="component" value="Unassembled WGS sequence"/>
</dbReference>
<name>A0A8J3ZU59_9ACTN</name>
<accession>A0A8J3ZU59</accession>
<dbReference type="PROSITE" id="PS50937">
    <property type="entry name" value="HTH_MERR_2"/>
    <property type="match status" value="2"/>
</dbReference>
<dbReference type="InterPro" id="IPR000551">
    <property type="entry name" value="MerR-type_HTH_dom"/>
</dbReference>
<dbReference type="GO" id="GO:0003677">
    <property type="term" value="F:DNA binding"/>
    <property type="evidence" value="ECO:0007669"/>
    <property type="project" value="UniProtKB-KW"/>
</dbReference>
<evidence type="ECO:0000313" key="3">
    <source>
        <dbReference type="EMBL" id="GIJ68108.1"/>
    </source>
</evidence>
<dbReference type="Pfam" id="PF00376">
    <property type="entry name" value="MerR"/>
    <property type="match status" value="1"/>
</dbReference>
<feature type="domain" description="HTH merR-type" evidence="2">
    <location>
        <begin position="129"/>
        <end position="195"/>
    </location>
</feature>
<dbReference type="PANTHER" id="PTHR30204">
    <property type="entry name" value="REDOX-CYCLING DRUG-SENSING TRANSCRIPTIONAL ACTIVATOR SOXR"/>
    <property type="match status" value="1"/>
</dbReference>
<evidence type="ECO:0000313" key="4">
    <source>
        <dbReference type="Proteomes" id="UP000635606"/>
    </source>
</evidence>
<evidence type="ECO:0000259" key="2">
    <source>
        <dbReference type="PROSITE" id="PS50937"/>
    </source>
</evidence>
<dbReference type="Gene3D" id="1.10.1660.10">
    <property type="match status" value="2"/>
</dbReference>
<keyword evidence="1" id="KW-0238">DNA-binding</keyword>
<proteinExistence type="predicted"/>
<dbReference type="RefSeq" id="WP_239160211.1">
    <property type="nucleotide sequence ID" value="NZ_BOPH01000036.1"/>
</dbReference>
<dbReference type="PROSITE" id="PS00552">
    <property type="entry name" value="HTH_MERR_1"/>
    <property type="match status" value="1"/>
</dbReference>
<feature type="domain" description="HTH merR-type" evidence="2">
    <location>
        <begin position="15"/>
        <end position="49"/>
    </location>
</feature>
<dbReference type="Pfam" id="PF13411">
    <property type="entry name" value="MerR_1"/>
    <property type="match status" value="1"/>
</dbReference>
<evidence type="ECO:0000256" key="1">
    <source>
        <dbReference type="ARBA" id="ARBA00023125"/>
    </source>
</evidence>
<dbReference type="AlphaFoldDB" id="A0A8J3ZU59"/>
<dbReference type="PANTHER" id="PTHR30204:SF93">
    <property type="entry name" value="HTH MERR-TYPE DOMAIN-CONTAINING PROTEIN"/>
    <property type="match status" value="1"/>
</dbReference>
<gene>
    <name evidence="3" type="ORF">Voc01_030250</name>
</gene>